<dbReference type="OrthoDB" id="1709318at2759"/>
<proteinExistence type="predicted"/>
<evidence type="ECO:0000313" key="1">
    <source>
        <dbReference type="EMBL" id="RDX67952.1"/>
    </source>
</evidence>
<organism evidence="1 2">
    <name type="scientific">Mucuna pruriens</name>
    <name type="common">Velvet bean</name>
    <name type="synonym">Dolichos pruriens</name>
    <dbReference type="NCBI Taxonomy" id="157652"/>
    <lineage>
        <taxon>Eukaryota</taxon>
        <taxon>Viridiplantae</taxon>
        <taxon>Streptophyta</taxon>
        <taxon>Embryophyta</taxon>
        <taxon>Tracheophyta</taxon>
        <taxon>Spermatophyta</taxon>
        <taxon>Magnoliopsida</taxon>
        <taxon>eudicotyledons</taxon>
        <taxon>Gunneridae</taxon>
        <taxon>Pentapetalae</taxon>
        <taxon>rosids</taxon>
        <taxon>fabids</taxon>
        <taxon>Fabales</taxon>
        <taxon>Fabaceae</taxon>
        <taxon>Papilionoideae</taxon>
        <taxon>50 kb inversion clade</taxon>
        <taxon>NPAAA clade</taxon>
        <taxon>indigoferoid/millettioid clade</taxon>
        <taxon>Phaseoleae</taxon>
        <taxon>Mucuna</taxon>
    </lineage>
</organism>
<name>A0A371EPG8_MUCPR</name>
<dbReference type="EMBL" id="QJKJ01012758">
    <property type="protein sequence ID" value="RDX67952.1"/>
    <property type="molecule type" value="Genomic_DNA"/>
</dbReference>
<feature type="non-terminal residue" evidence="1">
    <location>
        <position position="1"/>
    </location>
</feature>
<comment type="caution">
    <text evidence="1">The sequence shown here is derived from an EMBL/GenBank/DDBJ whole genome shotgun (WGS) entry which is preliminary data.</text>
</comment>
<feature type="non-terminal residue" evidence="1">
    <location>
        <position position="63"/>
    </location>
</feature>
<dbReference type="Proteomes" id="UP000257109">
    <property type="component" value="Unassembled WGS sequence"/>
</dbReference>
<dbReference type="AlphaFoldDB" id="A0A371EPG8"/>
<gene>
    <name evidence="1" type="ORF">CR513_53116</name>
</gene>
<evidence type="ECO:0000313" key="2">
    <source>
        <dbReference type="Proteomes" id="UP000257109"/>
    </source>
</evidence>
<sequence>MYGSDKNQDTSHDIFYTHSFSTHMPTLNEKNEVDDVHTTCHNHIKGDTSTKYKSLVAFLSPSK</sequence>
<reference evidence="1" key="1">
    <citation type="submission" date="2018-05" db="EMBL/GenBank/DDBJ databases">
        <title>Draft genome of Mucuna pruriens seed.</title>
        <authorList>
            <person name="Nnadi N.E."/>
            <person name="Vos R."/>
            <person name="Hasami M.H."/>
            <person name="Devisetty U.K."/>
            <person name="Aguiy J.C."/>
        </authorList>
    </citation>
    <scope>NUCLEOTIDE SEQUENCE [LARGE SCALE GENOMIC DNA]</scope>
    <source>
        <strain evidence="1">JCA_2017</strain>
    </source>
</reference>
<accession>A0A371EPG8</accession>
<protein>
    <submittedName>
        <fullName evidence="1">Uncharacterized protein</fullName>
    </submittedName>
</protein>
<keyword evidence="2" id="KW-1185">Reference proteome</keyword>